<dbReference type="PANTHER" id="PTHR31726">
    <property type="entry name" value="PROTEIN ICE2"/>
    <property type="match status" value="1"/>
</dbReference>
<keyword evidence="1" id="KW-1133">Transmembrane helix</keyword>
<gene>
    <name evidence="2" type="ORF">DMC30DRAFT_380715</name>
</gene>
<comment type="caution">
    <text evidence="2">The sequence shown here is derived from an EMBL/GenBank/DDBJ whole genome shotgun (WGS) entry which is preliminary data.</text>
</comment>
<dbReference type="GO" id="GO:0048309">
    <property type="term" value="P:endoplasmic reticulum inheritance"/>
    <property type="evidence" value="ECO:0007669"/>
    <property type="project" value="TreeGrafter"/>
</dbReference>
<dbReference type="STRING" id="5288.A0A5C5FN78"/>
<feature type="transmembrane region" description="Helical" evidence="1">
    <location>
        <begin position="69"/>
        <end position="89"/>
    </location>
</feature>
<feature type="transmembrane region" description="Helical" evidence="1">
    <location>
        <begin position="215"/>
        <end position="233"/>
    </location>
</feature>
<name>A0A5C5FN78_9BASI</name>
<accession>A0A5C5FN78</accession>
<feature type="transmembrane region" description="Helical" evidence="1">
    <location>
        <begin position="183"/>
        <end position="203"/>
    </location>
</feature>
<feature type="transmembrane region" description="Helical" evidence="1">
    <location>
        <begin position="318"/>
        <end position="341"/>
    </location>
</feature>
<dbReference type="GO" id="GO:0000921">
    <property type="term" value="P:septin ring assembly"/>
    <property type="evidence" value="ECO:0007669"/>
    <property type="project" value="TreeGrafter"/>
</dbReference>
<feature type="transmembrane region" description="Helical" evidence="1">
    <location>
        <begin position="7"/>
        <end position="25"/>
    </location>
</feature>
<dbReference type="Pfam" id="PF08426">
    <property type="entry name" value="ICE2"/>
    <property type="match status" value="1"/>
</dbReference>
<feature type="transmembrane region" description="Helical" evidence="1">
    <location>
        <begin position="37"/>
        <end position="57"/>
    </location>
</feature>
<dbReference type="GO" id="GO:0097038">
    <property type="term" value="C:perinuclear endoplasmic reticulum"/>
    <property type="evidence" value="ECO:0007669"/>
    <property type="project" value="TreeGrafter"/>
</dbReference>
<keyword evidence="1" id="KW-0812">Transmembrane</keyword>
<proteinExistence type="predicted"/>
<feature type="transmembrane region" description="Helical" evidence="1">
    <location>
        <begin position="240"/>
        <end position="259"/>
    </location>
</feature>
<dbReference type="GO" id="GO:0032541">
    <property type="term" value="C:cortical endoplasmic reticulum"/>
    <property type="evidence" value="ECO:0007669"/>
    <property type="project" value="TreeGrafter"/>
</dbReference>
<dbReference type="GO" id="GO:0005789">
    <property type="term" value="C:endoplasmic reticulum membrane"/>
    <property type="evidence" value="ECO:0007669"/>
    <property type="project" value="TreeGrafter"/>
</dbReference>
<dbReference type="AlphaFoldDB" id="A0A5C5FN78"/>
<keyword evidence="3" id="KW-1185">Reference proteome</keyword>
<dbReference type="OrthoDB" id="5577218at2759"/>
<dbReference type="EMBL" id="SOZI01000145">
    <property type="protein sequence ID" value="TNY18308.1"/>
    <property type="molecule type" value="Genomic_DNA"/>
</dbReference>
<feature type="transmembrane region" description="Helical" evidence="1">
    <location>
        <begin position="150"/>
        <end position="171"/>
    </location>
</feature>
<evidence type="ECO:0000256" key="1">
    <source>
        <dbReference type="SAM" id="Phobius"/>
    </source>
</evidence>
<dbReference type="Proteomes" id="UP000311382">
    <property type="component" value="Unassembled WGS sequence"/>
</dbReference>
<evidence type="ECO:0000313" key="3">
    <source>
        <dbReference type="Proteomes" id="UP000311382"/>
    </source>
</evidence>
<evidence type="ECO:0000313" key="2">
    <source>
        <dbReference type="EMBL" id="TNY18308.1"/>
    </source>
</evidence>
<protein>
    <submittedName>
        <fullName evidence="2">ICE2-domain-containing protein</fullName>
    </submittedName>
</protein>
<dbReference type="PANTHER" id="PTHR31726:SF2">
    <property type="entry name" value="PROTEIN ICE2"/>
    <property type="match status" value="1"/>
</dbReference>
<sequence>MMLERILRVGAHSLSIAQVLLYLPLTLDIAEPGKEAMLALSLMLTVSFAISATLHLVVRNTKLRPVSTLLAWLSPLLIPALLLLTLNLYSTPSPASASVAHSLRDKVLHPHASSPPAPSAPSLPLSDSLVAVARAAPSAWERVLRHSSPVFTILEGLSTLLCIQAVSRFTVARVDAGRSPDLLRMLVLIVAAGVYVISAYFLWESYGAVPDRLSSTLIGVAVTTILFLSGISFSIQKGNVIETALMLAYVTFQVFHLSMHRPQMYTAGLLKHVFKAPGTNGHPPLPPVVLQSLDAVTSAVSQTFGAAVDFFMTASSALPFSVIVTLFYRVFVMYAATRVVLALKRRTGGYEDNRKLSEEEPAARVMTVVLTYSRSLLIAVYTHLLLLSEAQGAQVLWRWVNVFWVAALWALELRLGAHVDEDDGAGRWKSE</sequence>
<organism evidence="2 3">
    <name type="scientific">Rhodotorula diobovata</name>
    <dbReference type="NCBI Taxonomy" id="5288"/>
    <lineage>
        <taxon>Eukaryota</taxon>
        <taxon>Fungi</taxon>
        <taxon>Dikarya</taxon>
        <taxon>Basidiomycota</taxon>
        <taxon>Pucciniomycotina</taxon>
        <taxon>Microbotryomycetes</taxon>
        <taxon>Sporidiobolales</taxon>
        <taxon>Sporidiobolaceae</taxon>
        <taxon>Rhodotorula</taxon>
    </lineage>
</organism>
<dbReference type="InterPro" id="IPR013635">
    <property type="entry name" value="Ice2"/>
</dbReference>
<keyword evidence="1" id="KW-0472">Membrane</keyword>
<reference evidence="2 3" key="1">
    <citation type="submission" date="2019-03" db="EMBL/GenBank/DDBJ databases">
        <title>Rhodosporidium diobovatum UCD-FST 08-225 genome sequencing, assembly, and annotation.</title>
        <authorList>
            <person name="Fakankun I.U."/>
            <person name="Fristensky B."/>
            <person name="Levin D.B."/>
        </authorList>
    </citation>
    <scope>NUCLEOTIDE SEQUENCE [LARGE SCALE GENOMIC DNA]</scope>
    <source>
        <strain evidence="2 3">UCD-FST 08-225</strain>
    </source>
</reference>